<keyword evidence="1" id="KW-1133">Transmembrane helix</keyword>
<evidence type="ECO:0000313" key="2">
    <source>
        <dbReference type="EMBL" id="UNK47652.1"/>
    </source>
</evidence>
<gene>
    <name evidence="2" type="ORF">MNQ99_12860</name>
</gene>
<sequence>MVAPRSAAPQPPGAYTFSHELAEQSEIGELFVRSLVRSQLRLAVVVAAGFGLILLGVAVLIALVPVTATLTIATIPLPWLLLGIGIYPVILACAALYNRAAARNERKFRDLTADWTEPGAKQ</sequence>
<feature type="transmembrane region" description="Helical" evidence="1">
    <location>
        <begin position="77"/>
        <end position="97"/>
    </location>
</feature>
<organism evidence="2 3">
    <name type="scientific">Arthrobacter sulfonylureivorans</name>
    <dbReference type="NCBI Taxonomy" id="2486855"/>
    <lineage>
        <taxon>Bacteria</taxon>
        <taxon>Bacillati</taxon>
        <taxon>Actinomycetota</taxon>
        <taxon>Actinomycetes</taxon>
        <taxon>Micrococcales</taxon>
        <taxon>Micrococcaceae</taxon>
        <taxon>Arthrobacter</taxon>
    </lineage>
</organism>
<dbReference type="EMBL" id="CP093326">
    <property type="protein sequence ID" value="UNK47652.1"/>
    <property type="molecule type" value="Genomic_DNA"/>
</dbReference>
<dbReference type="Proteomes" id="UP000829069">
    <property type="component" value="Chromosome"/>
</dbReference>
<reference evidence="2 3" key="1">
    <citation type="submission" date="2022-03" db="EMBL/GenBank/DDBJ databases">
        <title>Isotopic signatures of nitrous oxide derived from detoxification processes.</title>
        <authorList>
            <person name="Behrendt U."/>
            <person name="Buchen C."/>
            <person name="Well R."/>
            <person name="Ulrich A."/>
            <person name="Rohe L."/>
            <person name="Kolb S."/>
            <person name="Schloter M."/>
            <person name="Horn M.A."/>
            <person name="Augustin J."/>
        </authorList>
    </citation>
    <scope>NUCLEOTIDE SEQUENCE [LARGE SCALE GENOMIC DNA]</scope>
    <source>
        <strain evidence="2 3">S4-C24</strain>
    </source>
</reference>
<proteinExistence type="predicted"/>
<accession>A0ABY3WBC2</accession>
<name>A0ABY3WBC2_9MICC</name>
<keyword evidence="3" id="KW-1185">Reference proteome</keyword>
<evidence type="ECO:0000313" key="3">
    <source>
        <dbReference type="Proteomes" id="UP000829069"/>
    </source>
</evidence>
<evidence type="ECO:0000256" key="1">
    <source>
        <dbReference type="SAM" id="Phobius"/>
    </source>
</evidence>
<protein>
    <submittedName>
        <fullName evidence="2">Uncharacterized protein</fullName>
    </submittedName>
</protein>
<keyword evidence="1" id="KW-0472">Membrane</keyword>
<feature type="transmembrane region" description="Helical" evidence="1">
    <location>
        <begin position="42"/>
        <end position="65"/>
    </location>
</feature>
<keyword evidence="1" id="KW-0812">Transmembrane</keyword>